<keyword evidence="10" id="KW-0675">Receptor</keyword>
<dbReference type="InterPro" id="IPR036942">
    <property type="entry name" value="Beta-barrel_TonB_sf"/>
</dbReference>
<keyword evidence="5 7" id="KW-0472">Membrane</keyword>
<organism evidence="10 11">
    <name type="scientific">Ornithobacterium rhinotracheale</name>
    <dbReference type="NCBI Taxonomy" id="28251"/>
    <lineage>
        <taxon>Bacteria</taxon>
        <taxon>Pseudomonadati</taxon>
        <taxon>Bacteroidota</taxon>
        <taxon>Flavobacteriia</taxon>
        <taxon>Flavobacteriales</taxon>
        <taxon>Weeksellaceae</taxon>
        <taxon>Ornithobacterium</taxon>
    </lineage>
</organism>
<comment type="similarity">
    <text evidence="7">Belongs to the TonB-dependent receptor family.</text>
</comment>
<evidence type="ECO:0000256" key="5">
    <source>
        <dbReference type="ARBA" id="ARBA00023136"/>
    </source>
</evidence>
<evidence type="ECO:0000256" key="1">
    <source>
        <dbReference type="ARBA" id="ARBA00004571"/>
    </source>
</evidence>
<dbReference type="SUPFAM" id="SSF56935">
    <property type="entry name" value="Porins"/>
    <property type="match status" value="1"/>
</dbReference>
<keyword evidence="6 7" id="KW-0998">Cell outer membrane</keyword>
<dbReference type="Pfam" id="PF13715">
    <property type="entry name" value="CarbopepD_reg_2"/>
    <property type="match status" value="1"/>
</dbReference>
<dbReference type="AlphaFoldDB" id="A0A3R5XU77"/>
<dbReference type="NCBIfam" id="TIGR04057">
    <property type="entry name" value="SusC_RagA_signa"/>
    <property type="match status" value="1"/>
</dbReference>
<dbReference type="Gene3D" id="2.170.130.10">
    <property type="entry name" value="TonB-dependent receptor, plug domain"/>
    <property type="match status" value="1"/>
</dbReference>
<evidence type="ECO:0000256" key="4">
    <source>
        <dbReference type="ARBA" id="ARBA00022692"/>
    </source>
</evidence>
<feature type="signal peptide" evidence="8">
    <location>
        <begin position="1"/>
        <end position="21"/>
    </location>
</feature>
<evidence type="ECO:0000256" key="8">
    <source>
        <dbReference type="SAM" id="SignalP"/>
    </source>
</evidence>
<accession>A0A3R5XU77</accession>
<sequence length="1024" mass="113538">MRSKSLWTIAFSMFLSVNALAQEKVVTGKVVDASGFPLADAYVYVEGTDQGVYTDENGNYSIPANSGDKIVVEFIGFDTKTLPVGSKSSINVQLNKGGAVNLKELVAVGYGVSTQEALTGSATLVKKEQLEKSPAVNLEKALQSATPGLQVINATGSAGSGATIRLRGIGSLTASAAPLWVVDGVVGAPRPNMEDVKNITILKDAASASIYGSRAANGVIIVTTKNGKQGRTDFTVQAKYGVSTRTNNKFKLMNSADFYQTSWRGLYAEALAYGLPHDRASAYASGRVEQYAGRNPFNLANPFDENGNILPDAQLMINEDWLNLAYRAGATRQYDVSANGGNENTKFYLSLGYYNQDGIVKPDDYTRYSVQLNVSNQVSDKIKIGLRTTLRRSESHGVGDLPSPSSTGYAAYTMPSNVSLYELDDNFNIVRDQYGRPLYNWDNEIMQDYNPYGLAALNSNYGKVTSAFSSVNFNYKILENLIFDTNFSGDYSNDRSGFFESRLHGDARGEGGRSQKEATESFRYLGSTTLTYDKNLGENHHLNAMVGHEFESYRAESLSAQAKGYEFDFSSELSVGTAPKNVNSSVAQNKMIGIFSRVNYDYGNKYYTSFSIRRDGSAKFAPSNRWGNFWSASAAWRLNKENFLRDVRWIDNLKLKGSYGTSGNANIDSYLFMPLYGLGGDYNGQAGLIHTQLSNPSLRWEKNAMTNVGIEFGLFGFLDGTVEWFTRASKDLLMDKPLSYSTGWASRTENVGAIKNTGIEIQLSSKNIRTENFSWETRFNITHYKNEITQLSQDRIVRSANSKIWRVGENAYTWYLKDYAGVNKETGAAQWYRDVVGADGSISKELTEDYGLATYYELGSSLPKVYGGLDNNFNYKGINLSIQLYYTFGGKIYNRLEELTMNDGSTYGWQLNEKMKNAWRPDNKDSDIPQFVHNNPTKANQRSSRFLKDGSYVRIKNVELSYDIPKDYLKRAGIQSAKAFINADNVYTFTKYDGLDPEQGVNGFNAFSSIPNIRTITFGVRVGL</sequence>
<dbReference type="InterPro" id="IPR008969">
    <property type="entry name" value="CarboxyPept-like_regulatory"/>
</dbReference>
<keyword evidence="4 7" id="KW-0812">Transmembrane</keyword>
<dbReference type="Gene3D" id="2.60.40.1120">
    <property type="entry name" value="Carboxypeptidase-like, regulatory domain"/>
    <property type="match status" value="1"/>
</dbReference>
<dbReference type="EMBL" id="CP035107">
    <property type="protein sequence ID" value="QAR31269.1"/>
    <property type="molecule type" value="Genomic_DNA"/>
</dbReference>
<keyword evidence="8" id="KW-0732">Signal</keyword>
<evidence type="ECO:0000256" key="7">
    <source>
        <dbReference type="PROSITE-ProRule" id="PRU01360"/>
    </source>
</evidence>
<dbReference type="RefSeq" id="WP_128501705.1">
    <property type="nucleotide sequence ID" value="NZ_CP035107.1"/>
</dbReference>
<evidence type="ECO:0000256" key="3">
    <source>
        <dbReference type="ARBA" id="ARBA00022452"/>
    </source>
</evidence>
<evidence type="ECO:0000256" key="2">
    <source>
        <dbReference type="ARBA" id="ARBA00022448"/>
    </source>
</evidence>
<dbReference type="Gene3D" id="2.40.170.20">
    <property type="entry name" value="TonB-dependent receptor, beta-barrel domain"/>
    <property type="match status" value="1"/>
</dbReference>
<dbReference type="Proteomes" id="UP000287701">
    <property type="component" value="Chromosome"/>
</dbReference>
<dbReference type="InterPro" id="IPR023996">
    <property type="entry name" value="TonB-dep_OMP_SusC/RagA"/>
</dbReference>
<dbReference type="InterPro" id="IPR037066">
    <property type="entry name" value="Plug_dom_sf"/>
</dbReference>
<dbReference type="NCBIfam" id="TIGR04056">
    <property type="entry name" value="OMP_RagA_SusC"/>
    <property type="match status" value="1"/>
</dbReference>
<evidence type="ECO:0000313" key="10">
    <source>
        <dbReference type="EMBL" id="QAR31269.1"/>
    </source>
</evidence>
<keyword evidence="3 7" id="KW-1134">Transmembrane beta strand</keyword>
<dbReference type="SUPFAM" id="SSF49464">
    <property type="entry name" value="Carboxypeptidase regulatory domain-like"/>
    <property type="match status" value="1"/>
</dbReference>
<comment type="subcellular location">
    <subcellularLocation>
        <location evidence="1 7">Cell outer membrane</location>
        <topology evidence="1 7">Multi-pass membrane protein</topology>
    </subcellularLocation>
</comment>
<dbReference type="InterPro" id="IPR023997">
    <property type="entry name" value="TonB-dep_OMP_SusC/RagA_CS"/>
</dbReference>
<protein>
    <submittedName>
        <fullName evidence="10">TonB-dependent receptor</fullName>
    </submittedName>
</protein>
<dbReference type="GO" id="GO:0009279">
    <property type="term" value="C:cell outer membrane"/>
    <property type="evidence" value="ECO:0007669"/>
    <property type="project" value="UniProtKB-SubCell"/>
</dbReference>
<evidence type="ECO:0000259" key="9">
    <source>
        <dbReference type="Pfam" id="PF07715"/>
    </source>
</evidence>
<dbReference type="InterPro" id="IPR039426">
    <property type="entry name" value="TonB-dep_rcpt-like"/>
</dbReference>
<dbReference type="Pfam" id="PF07715">
    <property type="entry name" value="Plug"/>
    <property type="match status" value="1"/>
</dbReference>
<reference evidence="10 11" key="1">
    <citation type="submission" date="2019-01" db="EMBL/GenBank/DDBJ databases">
        <title>Whole Genome of Ornithobacterium rhinotracheale FARPER-174b.</title>
        <authorList>
            <person name="Tataje-Lavanda L.A."/>
            <person name="Montalvan A."/>
            <person name="Montesinos R."/>
            <person name="Zimic M."/>
            <person name="Fernandez-Sanchez M."/>
            <person name="Fernandez-Diaz M."/>
        </authorList>
    </citation>
    <scope>NUCLEOTIDE SEQUENCE [LARGE SCALE GENOMIC DNA]</scope>
    <source>
        <strain evidence="10 11">FARPER-174b</strain>
    </source>
</reference>
<feature type="domain" description="TonB-dependent receptor plug" evidence="9">
    <location>
        <begin position="116"/>
        <end position="219"/>
    </location>
</feature>
<feature type="chain" id="PRO_5018717923" evidence="8">
    <location>
        <begin position="22"/>
        <end position="1024"/>
    </location>
</feature>
<keyword evidence="2 7" id="KW-0813">Transport</keyword>
<dbReference type="OrthoDB" id="9768177at2"/>
<evidence type="ECO:0000313" key="11">
    <source>
        <dbReference type="Proteomes" id="UP000287701"/>
    </source>
</evidence>
<dbReference type="PROSITE" id="PS52016">
    <property type="entry name" value="TONB_DEPENDENT_REC_3"/>
    <property type="match status" value="1"/>
</dbReference>
<proteinExistence type="inferred from homology"/>
<evidence type="ECO:0000256" key="6">
    <source>
        <dbReference type="ARBA" id="ARBA00023237"/>
    </source>
</evidence>
<name>A0A3R5XU77_ORNRH</name>
<gene>
    <name evidence="10" type="ORF">EQP59_07925</name>
</gene>
<dbReference type="InterPro" id="IPR012910">
    <property type="entry name" value="Plug_dom"/>
</dbReference>